<keyword evidence="6" id="KW-0378">Hydrolase</keyword>
<dbReference type="Proteomes" id="UP000557566">
    <property type="component" value="Unassembled WGS sequence"/>
</dbReference>
<evidence type="ECO:0000256" key="1">
    <source>
        <dbReference type="ARBA" id="ARBA00004236"/>
    </source>
</evidence>
<accession>A0A8H4PQ46</accession>
<comment type="subcellular location">
    <subcellularLocation>
        <location evidence="1">Cell membrane</location>
    </subcellularLocation>
</comment>
<dbReference type="SUPFAM" id="SSF50630">
    <property type="entry name" value="Acid proteases"/>
    <property type="match status" value="1"/>
</dbReference>
<sequence length="468" mass="49842">MSMVQRLLEVSPSRSSSEPMAAPSRPPRELNATLGVLFRMNQYRVQKAVGSDHPLTAGIDQDGTDFAYFVKVELGSKRQQLYMLLDTGAASSWVMGSGCTDTACAHHDTFKFDESDTFRVTSKDFNVNYGSGAVQGKLASDDMMVAGVGFNYAFGLASTTSSDFMNFPFDGILGLSMSHGSNDNFFEKFTEAHKLDKNIFCVTLNRAADGSNKGEIKFGSTNPDKFTGDITYTPLSSKDGEWAIQIDDIAFDGKKAEVGGITSFIDTGTSFVFGPMDKVSKIHSLIPGAKSATGQTFTVPCDTEKALTFTFSGVDYKVYPKDWISPKNAAGECTSNVYGHDVAQGSWLIGDTFLMNVYTVFDKDEKRIGFANLASSDSVSSSSDTGPTKTMMGTVSSTASPSDASSYASIARQSGNPTSGAGGHEAPSGVVQGKPQGTNDSAATGRHSRVKSQVVVAMFMAGLAVMFA</sequence>
<keyword evidence="4" id="KW-0645">Protease</keyword>
<keyword evidence="15" id="KW-1185">Reference proteome</keyword>
<feature type="region of interest" description="Disordered" evidence="12">
    <location>
        <begin position="8"/>
        <end position="28"/>
    </location>
</feature>
<dbReference type="PANTHER" id="PTHR47966:SF75">
    <property type="entry name" value="ENDOPEPTIDASE (CTSD), PUTATIVE (AFU_ORTHOLOGUE AFUA_4G07040)-RELATED"/>
    <property type="match status" value="1"/>
</dbReference>
<keyword evidence="9" id="KW-0449">Lipoprotein</keyword>
<evidence type="ECO:0000256" key="10">
    <source>
        <dbReference type="PIRSR" id="PIRSR601461-1"/>
    </source>
</evidence>
<evidence type="ECO:0000256" key="7">
    <source>
        <dbReference type="ARBA" id="ARBA00023136"/>
    </source>
</evidence>
<keyword evidence="3" id="KW-1003">Cell membrane</keyword>
<dbReference type="OrthoDB" id="660550at2759"/>
<evidence type="ECO:0000313" key="14">
    <source>
        <dbReference type="EMBL" id="KAF4508389.1"/>
    </source>
</evidence>
<keyword evidence="11" id="KW-1015">Disulfide bond</keyword>
<feature type="domain" description="Peptidase A1" evidence="13">
    <location>
        <begin position="68"/>
        <end position="371"/>
    </location>
</feature>
<evidence type="ECO:0000256" key="2">
    <source>
        <dbReference type="ARBA" id="ARBA00007447"/>
    </source>
</evidence>
<dbReference type="PRINTS" id="PR00792">
    <property type="entry name" value="PEPSIN"/>
</dbReference>
<dbReference type="GO" id="GO:0005886">
    <property type="term" value="C:plasma membrane"/>
    <property type="evidence" value="ECO:0007669"/>
    <property type="project" value="UniProtKB-SubCell"/>
</dbReference>
<dbReference type="Pfam" id="PF00026">
    <property type="entry name" value="Asp"/>
    <property type="match status" value="1"/>
</dbReference>
<evidence type="ECO:0000256" key="9">
    <source>
        <dbReference type="ARBA" id="ARBA00023288"/>
    </source>
</evidence>
<feature type="compositionally biased region" description="Low complexity" evidence="12">
    <location>
        <begin position="396"/>
        <end position="411"/>
    </location>
</feature>
<dbReference type="InterPro" id="IPR033121">
    <property type="entry name" value="PEPTIDASE_A1"/>
</dbReference>
<dbReference type="EMBL" id="JAAVMX010000005">
    <property type="protein sequence ID" value="KAF4508389.1"/>
    <property type="molecule type" value="Genomic_DNA"/>
</dbReference>
<gene>
    <name evidence="14" type="ORF">G6O67_004774</name>
</gene>
<dbReference type="PANTHER" id="PTHR47966">
    <property type="entry name" value="BETA-SITE APP-CLEAVING ENZYME, ISOFORM A-RELATED"/>
    <property type="match status" value="1"/>
</dbReference>
<proteinExistence type="inferred from homology"/>
<dbReference type="GO" id="GO:0004190">
    <property type="term" value="F:aspartic-type endopeptidase activity"/>
    <property type="evidence" value="ECO:0007669"/>
    <property type="project" value="UniProtKB-KW"/>
</dbReference>
<dbReference type="AlphaFoldDB" id="A0A8H4PQ46"/>
<evidence type="ECO:0000256" key="11">
    <source>
        <dbReference type="PIRSR" id="PIRSR601461-2"/>
    </source>
</evidence>
<comment type="caution">
    <text evidence="14">The sequence shown here is derived from an EMBL/GenBank/DDBJ whole genome shotgun (WGS) entry which is preliminary data.</text>
</comment>
<feature type="disulfide bond" evidence="11">
    <location>
        <begin position="99"/>
        <end position="104"/>
    </location>
</feature>
<keyword evidence="5" id="KW-0064">Aspartyl protease</keyword>
<dbReference type="FunFam" id="2.40.70.10:FF:000060">
    <property type="entry name" value="Aspartic-type endopeptidase ctsD"/>
    <property type="match status" value="1"/>
</dbReference>
<feature type="active site" evidence="10">
    <location>
        <position position="86"/>
    </location>
</feature>
<dbReference type="CDD" id="cd05471">
    <property type="entry name" value="pepsin_like"/>
    <property type="match status" value="1"/>
</dbReference>
<feature type="compositionally biased region" description="Polar residues" evidence="12">
    <location>
        <begin position="385"/>
        <end position="395"/>
    </location>
</feature>
<evidence type="ECO:0000256" key="4">
    <source>
        <dbReference type="ARBA" id="ARBA00022670"/>
    </source>
</evidence>
<feature type="disulfide bond" evidence="11">
    <location>
        <begin position="301"/>
        <end position="333"/>
    </location>
</feature>
<reference evidence="14 15" key="1">
    <citation type="journal article" date="2020" name="Genome Biol. Evol.">
        <title>A new high-quality draft genome assembly of the Chinese cordyceps Ophiocordyceps sinensis.</title>
        <authorList>
            <person name="Shu R."/>
            <person name="Zhang J."/>
            <person name="Meng Q."/>
            <person name="Zhang H."/>
            <person name="Zhou G."/>
            <person name="Li M."/>
            <person name="Wu P."/>
            <person name="Zhao Y."/>
            <person name="Chen C."/>
            <person name="Qin Q."/>
        </authorList>
    </citation>
    <scope>NUCLEOTIDE SEQUENCE [LARGE SCALE GENOMIC DNA]</scope>
    <source>
        <strain evidence="14 15">IOZ07</strain>
    </source>
</reference>
<evidence type="ECO:0000256" key="6">
    <source>
        <dbReference type="ARBA" id="ARBA00022801"/>
    </source>
</evidence>
<evidence type="ECO:0000259" key="13">
    <source>
        <dbReference type="PROSITE" id="PS51767"/>
    </source>
</evidence>
<protein>
    <recommendedName>
        <fullName evidence="13">Peptidase A1 domain-containing protein</fullName>
    </recommendedName>
</protein>
<dbReference type="GO" id="GO:0006508">
    <property type="term" value="P:proteolysis"/>
    <property type="evidence" value="ECO:0007669"/>
    <property type="project" value="UniProtKB-KW"/>
</dbReference>
<organism evidence="14 15">
    <name type="scientific">Ophiocordyceps sinensis</name>
    <dbReference type="NCBI Taxonomy" id="72228"/>
    <lineage>
        <taxon>Eukaryota</taxon>
        <taxon>Fungi</taxon>
        <taxon>Dikarya</taxon>
        <taxon>Ascomycota</taxon>
        <taxon>Pezizomycotina</taxon>
        <taxon>Sordariomycetes</taxon>
        <taxon>Hypocreomycetidae</taxon>
        <taxon>Hypocreales</taxon>
        <taxon>Ophiocordycipitaceae</taxon>
        <taxon>Ophiocordyceps</taxon>
    </lineage>
</organism>
<evidence type="ECO:0000256" key="5">
    <source>
        <dbReference type="ARBA" id="ARBA00022750"/>
    </source>
</evidence>
<dbReference type="InterPro" id="IPR034164">
    <property type="entry name" value="Pepsin-like_dom"/>
</dbReference>
<evidence type="ECO:0000256" key="3">
    <source>
        <dbReference type="ARBA" id="ARBA00022475"/>
    </source>
</evidence>
<comment type="similarity">
    <text evidence="2">Belongs to the peptidase A1 family.</text>
</comment>
<name>A0A8H4PQ46_9HYPO</name>
<feature type="active site" evidence="10">
    <location>
        <position position="266"/>
    </location>
</feature>
<dbReference type="InterPro" id="IPR001461">
    <property type="entry name" value="Aspartic_peptidase_A1"/>
</dbReference>
<feature type="region of interest" description="Disordered" evidence="12">
    <location>
        <begin position="376"/>
        <end position="447"/>
    </location>
</feature>
<keyword evidence="8" id="KW-0325">Glycoprotein</keyword>
<dbReference type="PROSITE" id="PS51767">
    <property type="entry name" value="PEPTIDASE_A1"/>
    <property type="match status" value="1"/>
</dbReference>
<keyword evidence="7" id="KW-0472">Membrane</keyword>
<dbReference type="InterPro" id="IPR021109">
    <property type="entry name" value="Peptidase_aspartic_dom_sf"/>
</dbReference>
<dbReference type="Gene3D" id="2.40.70.10">
    <property type="entry name" value="Acid Proteases"/>
    <property type="match status" value="2"/>
</dbReference>
<evidence type="ECO:0000256" key="8">
    <source>
        <dbReference type="ARBA" id="ARBA00023180"/>
    </source>
</evidence>
<evidence type="ECO:0000256" key="12">
    <source>
        <dbReference type="SAM" id="MobiDB-lite"/>
    </source>
</evidence>
<evidence type="ECO:0000313" key="15">
    <source>
        <dbReference type="Proteomes" id="UP000557566"/>
    </source>
</evidence>